<dbReference type="EMBL" id="KK112597">
    <property type="protein sequence ID" value="KFM58041.1"/>
    <property type="molecule type" value="Genomic_DNA"/>
</dbReference>
<dbReference type="STRING" id="407821.A0A087SYV2"/>
<dbReference type="InterPro" id="IPR048703">
    <property type="entry name" value="Tnp_Tc3-like_HTH"/>
</dbReference>
<evidence type="ECO:0000259" key="1">
    <source>
        <dbReference type="Pfam" id="PF13936"/>
    </source>
</evidence>
<dbReference type="GO" id="GO:0003676">
    <property type="term" value="F:nucleic acid binding"/>
    <property type="evidence" value="ECO:0007669"/>
    <property type="project" value="InterPro"/>
</dbReference>
<dbReference type="AlphaFoldDB" id="A0A087SYV2"/>
<organism evidence="3 4">
    <name type="scientific">Stegodyphus mimosarum</name>
    <name type="common">African social velvet spider</name>
    <dbReference type="NCBI Taxonomy" id="407821"/>
    <lineage>
        <taxon>Eukaryota</taxon>
        <taxon>Metazoa</taxon>
        <taxon>Ecdysozoa</taxon>
        <taxon>Arthropoda</taxon>
        <taxon>Chelicerata</taxon>
        <taxon>Arachnida</taxon>
        <taxon>Araneae</taxon>
        <taxon>Araneomorphae</taxon>
        <taxon>Entelegynae</taxon>
        <taxon>Eresoidea</taxon>
        <taxon>Eresidae</taxon>
        <taxon>Stegodyphus</taxon>
    </lineage>
</organism>
<protein>
    <submittedName>
        <fullName evidence="3">Transposable element Tc3 transposase</fullName>
    </submittedName>
</protein>
<dbReference type="Proteomes" id="UP000054359">
    <property type="component" value="Unassembled WGS sequence"/>
</dbReference>
<dbReference type="Pfam" id="PF13936">
    <property type="entry name" value="HTH_38"/>
    <property type="match status" value="1"/>
</dbReference>
<dbReference type="OMA" id="LPYWEEF"/>
<dbReference type="Gene3D" id="3.30.420.10">
    <property type="entry name" value="Ribonuclease H-like superfamily/Ribonuclease H"/>
    <property type="match status" value="1"/>
</dbReference>
<evidence type="ECO:0000313" key="4">
    <source>
        <dbReference type="Proteomes" id="UP000054359"/>
    </source>
</evidence>
<keyword evidence="4" id="KW-1185">Reference proteome</keyword>
<feature type="non-terminal residue" evidence="3">
    <location>
        <position position="321"/>
    </location>
</feature>
<dbReference type="Pfam" id="PF21517">
    <property type="entry name" value="HTH_Tnp_Tc3_2_like"/>
    <property type="match status" value="1"/>
</dbReference>
<dbReference type="Gene3D" id="1.10.10.10">
    <property type="entry name" value="Winged helix-like DNA-binding domain superfamily/Winged helix DNA-binding domain"/>
    <property type="match status" value="1"/>
</dbReference>
<dbReference type="InterPro" id="IPR036397">
    <property type="entry name" value="RNaseH_sf"/>
</dbReference>
<sequence>MAKGTKLTDRERGEIEALSSTGMSSRAIAIKIGRSKTVVNNFLKLKDDYGKKNTGGRAKALPSRDERRVCQLVSTEKYSTRKLISTTGLKVCQKTIYNTIRRSGRFTYTAKLTKPQLLQRHKIEHLNFGQKVMTWDNQWIEIIFSDEKKWNLDGPDGWNFYWHDIKNEKEIFSKRQLGGGSVMTWGCFACNGVGSIAFVSGRMNSQGYQNVLTNHLLSNAECLAGEKAMGPQFLFMDDNAPPHRTVTVEELLESEDIEHMDWSARSLDLNPVKHVRNLLRRPVATRNLSPVTIPKLRLVLQEERAAVSQQLINNHISSMHK</sequence>
<accession>A0A087SYV2</accession>
<dbReference type="InterPro" id="IPR025246">
    <property type="entry name" value="IS30-like_HTH"/>
</dbReference>
<dbReference type="Gene3D" id="1.10.10.60">
    <property type="entry name" value="Homeodomain-like"/>
    <property type="match status" value="1"/>
</dbReference>
<feature type="domain" description="Transposase IS30-like HTH" evidence="1">
    <location>
        <begin position="3"/>
        <end position="43"/>
    </location>
</feature>
<dbReference type="OrthoDB" id="6507355at2759"/>
<name>A0A087SYV2_STEMI</name>
<reference evidence="3 4" key="1">
    <citation type="submission" date="2013-11" db="EMBL/GenBank/DDBJ databases">
        <title>Genome sequencing of Stegodyphus mimosarum.</title>
        <authorList>
            <person name="Bechsgaard J."/>
        </authorList>
    </citation>
    <scope>NUCLEOTIDE SEQUENCE [LARGE SCALE GENOMIC DNA]</scope>
</reference>
<feature type="domain" description="Transposable element Tc3 transposase-like DNA-binding HTH" evidence="2">
    <location>
        <begin position="64"/>
        <end position="103"/>
    </location>
</feature>
<gene>
    <name evidence="3" type="ORF">X975_01796</name>
</gene>
<evidence type="ECO:0000313" key="3">
    <source>
        <dbReference type="EMBL" id="KFM58041.1"/>
    </source>
</evidence>
<proteinExistence type="predicted"/>
<evidence type="ECO:0000259" key="2">
    <source>
        <dbReference type="Pfam" id="PF21517"/>
    </source>
</evidence>
<dbReference type="InterPro" id="IPR036388">
    <property type="entry name" value="WH-like_DNA-bd_sf"/>
</dbReference>